<protein>
    <recommendedName>
        <fullName evidence="7">Phosphofructokinase domain-containing protein</fullName>
    </recommendedName>
</protein>
<reference evidence="8 11" key="2">
    <citation type="submission" date="2019-06" db="EMBL/GenBank/DDBJ databases">
        <title>WGS assembly of Gossypium barbadense.</title>
        <authorList>
            <person name="Chen Z.J."/>
            <person name="Sreedasyam A."/>
            <person name="Ando A."/>
            <person name="Song Q."/>
            <person name="De L."/>
            <person name="Hulse-Kemp A."/>
            <person name="Ding M."/>
            <person name="Ye W."/>
            <person name="Kirkbride R."/>
            <person name="Jenkins J."/>
            <person name="Plott C."/>
            <person name="Lovell J."/>
            <person name="Lin Y.-M."/>
            <person name="Vaughn R."/>
            <person name="Liu B."/>
            <person name="Li W."/>
            <person name="Simpson S."/>
            <person name="Scheffler B."/>
            <person name="Saski C."/>
            <person name="Grover C."/>
            <person name="Hu G."/>
            <person name="Conover J."/>
            <person name="Carlson J."/>
            <person name="Shu S."/>
            <person name="Boston L."/>
            <person name="Williams M."/>
            <person name="Peterson D."/>
            <person name="Mcgee K."/>
            <person name="Jones D."/>
            <person name="Wendel J."/>
            <person name="Stelly D."/>
            <person name="Grimwood J."/>
            <person name="Schmutz J."/>
        </authorList>
    </citation>
    <scope>NUCLEOTIDE SEQUENCE [LARGE SCALE GENOMIC DNA]</scope>
    <source>
        <strain evidence="8">1400233.01</strain>
    </source>
</reference>
<dbReference type="GO" id="GO:0003872">
    <property type="term" value="F:6-phosphofructokinase activity"/>
    <property type="evidence" value="ECO:0007669"/>
    <property type="project" value="InterPro"/>
</dbReference>
<evidence type="ECO:0000259" key="7">
    <source>
        <dbReference type="Pfam" id="PF00365"/>
    </source>
</evidence>
<evidence type="ECO:0000256" key="3">
    <source>
        <dbReference type="ARBA" id="ARBA00022679"/>
    </source>
</evidence>
<evidence type="ECO:0000313" key="10">
    <source>
        <dbReference type="Proteomes" id="UP000239757"/>
    </source>
</evidence>
<keyword evidence="2" id="KW-0021">Allosteric enzyme</keyword>
<dbReference type="UniPathway" id="UPA00109">
    <property type="reaction ID" value="UER00182"/>
</dbReference>
<dbReference type="InterPro" id="IPR000023">
    <property type="entry name" value="Phosphofructokinase_dom"/>
</dbReference>
<accession>A0A2P5X130</accession>
<dbReference type="AlphaFoldDB" id="A0A2P5X130"/>
<keyword evidence="3" id="KW-0808">Transferase</keyword>
<dbReference type="OrthoDB" id="537915at2759"/>
<evidence type="ECO:0000256" key="4">
    <source>
        <dbReference type="ARBA" id="ARBA00022723"/>
    </source>
</evidence>
<keyword evidence="5" id="KW-0418">Kinase</keyword>
<gene>
    <name evidence="8" type="ORF">ES319_A03G000800v1</name>
    <name evidence="9" type="ORF">GOBAR_AA23655</name>
</gene>
<comment type="cofactor">
    <cofactor evidence="1">
        <name>Mg(2+)</name>
        <dbReference type="ChEBI" id="CHEBI:18420"/>
    </cofactor>
</comment>
<dbReference type="PANTHER" id="PTHR45770">
    <property type="entry name" value="ATP-DEPENDENT 6-PHOSPHOFRUCTOKINASE 1"/>
    <property type="match status" value="1"/>
</dbReference>
<dbReference type="SUPFAM" id="SSF53784">
    <property type="entry name" value="Phosphofructokinase"/>
    <property type="match status" value="1"/>
</dbReference>
<dbReference type="InterPro" id="IPR050929">
    <property type="entry name" value="PFKA"/>
</dbReference>
<evidence type="ECO:0000256" key="6">
    <source>
        <dbReference type="ARBA" id="ARBA00022842"/>
    </source>
</evidence>
<evidence type="ECO:0000313" key="11">
    <source>
        <dbReference type="Proteomes" id="UP000327439"/>
    </source>
</evidence>
<dbReference type="Proteomes" id="UP000239757">
    <property type="component" value="Unassembled WGS sequence"/>
</dbReference>
<feature type="domain" description="Phosphofructokinase" evidence="7">
    <location>
        <begin position="4"/>
        <end position="99"/>
    </location>
</feature>
<dbReference type="PRINTS" id="PR00476">
    <property type="entry name" value="PHFRCTKINASE"/>
</dbReference>
<sequence>MHCWHRKGETVLRTSTVVFDLTKIVDAVENHVFNQVYIIGEDGTMRSVVKIFEESQRRKPKVGVTGISKTVDNDVSIIDRSFGFQTAVEMIEQVIHVARSYEWNRCSEANGWKQYTQFCQVPG</sequence>
<dbReference type="Pfam" id="PF00365">
    <property type="entry name" value="PFK"/>
    <property type="match status" value="1"/>
</dbReference>
<dbReference type="GO" id="GO:0006002">
    <property type="term" value="P:fructose 6-phosphate metabolic process"/>
    <property type="evidence" value="ECO:0007669"/>
    <property type="project" value="InterPro"/>
</dbReference>
<keyword evidence="11" id="KW-1185">Reference proteome</keyword>
<dbReference type="Proteomes" id="UP000327439">
    <property type="component" value="Chromosome A03"/>
</dbReference>
<dbReference type="EMBL" id="CM018204">
    <property type="protein sequence ID" value="KAB2088477.1"/>
    <property type="molecule type" value="Genomic_DNA"/>
</dbReference>
<organism evidence="9 10">
    <name type="scientific">Gossypium barbadense</name>
    <name type="common">Sea Island cotton</name>
    <name type="synonym">Hibiscus barbadensis</name>
    <dbReference type="NCBI Taxonomy" id="3634"/>
    <lineage>
        <taxon>Eukaryota</taxon>
        <taxon>Viridiplantae</taxon>
        <taxon>Streptophyta</taxon>
        <taxon>Embryophyta</taxon>
        <taxon>Tracheophyta</taxon>
        <taxon>Spermatophyta</taxon>
        <taxon>Magnoliopsida</taxon>
        <taxon>eudicotyledons</taxon>
        <taxon>Gunneridae</taxon>
        <taxon>Pentapetalae</taxon>
        <taxon>rosids</taxon>
        <taxon>malvids</taxon>
        <taxon>Malvales</taxon>
        <taxon>Malvaceae</taxon>
        <taxon>Malvoideae</taxon>
        <taxon>Gossypium</taxon>
    </lineage>
</organism>
<keyword evidence="6" id="KW-0460">Magnesium</keyword>
<dbReference type="InterPro" id="IPR022953">
    <property type="entry name" value="ATP_PFK"/>
</dbReference>
<evidence type="ECO:0000313" key="9">
    <source>
        <dbReference type="EMBL" id="PPR96995.1"/>
    </source>
</evidence>
<evidence type="ECO:0000256" key="5">
    <source>
        <dbReference type="ARBA" id="ARBA00022777"/>
    </source>
</evidence>
<dbReference type="GO" id="GO:0046872">
    <property type="term" value="F:metal ion binding"/>
    <property type="evidence" value="ECO:0007669"/>
    <property type="project" value="UniProtKB-KW"/>
</dbReference>
<keyword evidence="4" id="KW-0479">Metal-binding</keyword>
<dbReference type="Gene3D" id="3.40.50.450">
    <property type="match status" value="1"/>
</dbReference>
<evidence type="ECO:0000256" key="2">
    <source>
        <dbReference type="ARBA" id="ARBA00022533"/>
    </source>
</evidence>
<evidence type="ECO:0000313" key="8">
    <source>
        <dbReference type="EMBL" id="KAB2088477.1"/>
    </source>
</evidence>
<dbReference type="EMBL" id="KZ665951">
    <property type="protein sequence ID" value="PPR96995.1"/>
    <property type="molecule type" value="Genomic_DNA"/>
</dbReference>
<proteinExistence type="predicted"/>
<reference evidence="9 10" key="1">
    <citation type="submission" date="2015-01" db="EMBL/GenBank/DDBJ databases">
        <title>Genome of allotetraploid Gossypium barbadense reveals genomic plasticity and fiber elongation in cotton evolution.</title>
        <authorList>
            <person name="Chen X."/>
            <person name="Liu X."/>
            <person name="Zhao B."/>
            <person name="Zheng H."/>
            <person name="Hu Y."/>
            <person name="Lu G."/>
            <person name="Yang C."/>
            <person name="Chen J."/>
            <person name="Shan C."/>
            <person name="Zhang L."/>
            <person name="Zhou Y."/>
            <person name="Wang L."/>
            <person name="Guo W."/>
            <person name="Bai Y."/>
            <person name="Ruan J."/>
            <person name="Shangguan X."/>
            <person name="Mao Y."/>
            <person name="Jiang J."/>
            <person name="Zhu Y."/>
            <person name="Lei J."/>
            <person name="Kang H."/>
            <person name="Chen S."/>
            <person name="He X."/>
            <person name="Wang R."/>
            <person name="Wang Y."/>
            <person name="Chen J."/>
            <person name="Wang L."/>
            <person name="Yu S."/>
            <person name="Wang B."/>
            <person name="Wei J."/>
            <person name="Song S."/>
            <person name="Lu X."/>
            <person name="Gao Z."/>
            <person name="Gu W."/>
            <person name="Deng X."/>
            <person name="Ma D."/>
            <person name="Wang S."/>
            <person name="Liang W."/>
            <person name="Fang L."/>
            <person name="Cai C."/>
            <person name="Zhu X."/>
            <person name="Zhou B."/>
            <person name="Zhang Y."/>
            <person name="Chen Z."/>
            <person name="Xu S."/>
            <person name="Zhu R."/>
            <person name="Wang S."/>
            <person name="Zhang T."/>
            <person name="Zhao G."/>
        </authorList>
    </citation>
    <scope>NUCLEOTIDE SEQUENCE [LARGE SCALE GENOMIC DNA]</scope>
    <source>
        <strain evidence="10">cv. Xinhai21</strain>
        <tissue evidence="9">Leaf</tissue>
    </source>
</reference>
<evidence type="ECO:0000256" key="1">
    <source>
        <dbReference type="ARBA" id="ARBA00001946"/>
    </source>
</evidence>
<dbReference type="InterPro" id="IPR035966">
    <property type="entry name" value="PKF_sf"/>
</dbReference>
<name>A0A2P5X130_GOSBA</name>